<keyword evidence="4" id="KW-1185">Reference proteome</keyword>
<evidence type="ECO:0000256" key="2">
    <source>
        <dbReference type="SAM" id="SignalP"/>
    </source>
</evidence>
<keyword evidence="1" id="KW-0175">Coiled coil</keyword>
<sequence length="370" mass="41917" precursor="true">MGIFELPKLQRFLTMALAVGISPLALPLAVQAADPELRRDFRTLAPLMSMDTEIELVDIDAEVIVEKLKTASELATTKFDSDPLLNKVGSEHIHYLIASEARVIPTLRANELEAGQIFAELLSRAFEGQALKAWQRELDKRCRHSYETLLPIVKRLAGPVREAADSEWSCSYGPRSISISSQERYRNCTLAVTFRGISNRHSTAFYFLPNWNRSEKQTLRIPKDFGLTAGDVVAVEVDLFADEATIENLTFELTKNVDRSLAAAIQRLKSTAQRDPAGCIEQLDELRQHPSASKFTTEIQSLRETATKAAKQRLLYLQNQLTRERQALGRMRRPGRITRQQRAYLDKSIKAKQAQIERLNDEIKALRKVR</sequence>
<proteinExistence type="predicted"/>
<feature type="signal peptide" evidence="2">
    <location>
        <begin position="1"/>
        <end position="32"/>
    </location>
</feature>
<dbReference type="EMBL" id="CP042914">
    <property type="protein sequence ID" value="QEG38606.1"/>
    <property type="molecule type" value="Genomic_DNA"/>
</dbReference>
<gene>
    <name evidence="3" type="ORF">UC8_05630</name>
</gene>
<accession>A0A5B9QNL7</accession>
<feature type="coiled-coil region" evidence="1">
    <location>
        <begin position="342"/>
        <end position="369"/>
    </location>
</feature>
<keyword evidence="2" id="KW-0732">Signal</keyword>
<dbReference type="Proteomes" id="UP000325286">
    <property type="component" value="Chromosome"/>
</dbReference>
<dbReference type="AlphaFoldDB" id="A0A5B9QNL7"/>
<dbReference type="KEGG" id="rul:UC8_05630"/>
<reference evidence="3 4" key="1">
    <citation type="submission" date="2019-08" db="EMBL/GenBank/DDBJ databases">
        <title>Deep-cultivation of Planctomycetes and their phenomic and genomic characterization uncovers novel biology.</title>
        <authorList>
            <person name="Wiegand S."/>
            <person name="Jogler M."/>
            <person name="Boedeker C."/>
            <person name="Pinto D."/>
            <person name="Vollmers J."/>
            <person name="Rivas-Marin E."/>
            <person name="Kohn T."/>
            <person name="Peeters S.H."/>
            <person name="Heuer A."/>
            <person name="Rast P."/>
            <person name="Oberbeckmann S."/>
            <person name="Bunk B."/>
            <person name="Jeske O."/>
            <person name="Meyerdierks A."/>
            <person name="Storesund J.E."/>
            <person name="Kallscheuer N."/>
            <person name="Luecker S."/>
            <person name="Lage O.M."/>
            <person name="Pohl T."/>
            <person name="Merkel B.J."/>
            <person name="Hornburger P."/>
            <person name="Mueller R.-W."/>
            <person name="Bruemmer F."/>
            <person name="Labrenz M."/>
            <person name="Spormann A.M."/>
            <person name="Op den Camp H."/>
            <person name="Overmann J."/>
            <person name="Amann R."/>
            <person name="Jetten M.S.M."/>
            <person name="Mascher T."/>
            <person name="Medema M.H."/>
            <person name="Devos D.P."/>
            <person name="Kaster A.-K."/>
            <person name="Ovreas L."/>
            <person name="Rohde M."/>
            <person name="Galperin M.Y."/>
            <person name="Jogler C."/>
        </authorList>
    </citation>
    <scope>NUCLEOTIDE SEQUENCE [LARGE SCALE GENOMIC DNA]</scope>
    <source>
        <strain evidence="3 4">UC8</strain>
    </source>
</reference>
<evidence type="ECO:0000256" key="1">
    <source>
        <dbReference type="SAM" id="Coils"/>
    </source>
</evidence>
<name>A0A5B9QNL7_9BACT</name>
<feature type="chain" id="PRO_5023126690" evidence="2">
    <location>
        <begin position="33"/>
        <end position="370"/>
    </location>
</feature>
<protein>
    <submittedName>
        <fullName evidence="3">Uncharacterized protein</fullName>
    </submittedName>
</protein>
<dbReference type="RefSeq" id="WP_068141353.1">
    <property type="nucleotide sequence ID" value="NZ_CP042914.1"/>
</dbReference>
<evidence type="ECO:0000313" key="4">
    <source>
        <dbReference type="Proteomes" id="UP000325286"/>
    </source>
</evidence>
<evidence type="ECO:0000313" key="3">
    <source>
        <dbReference type="EMBL" id="QEG38606.1"/>
    </source>
</evidence>
<organism evidence="3 4">
    <name type="scientific">Roseimaritima ulvae</name>
    <dbReference type="NCBI Taxonomy" id="980254"/>
    <lineage>
        <taxon>Bacteria</taxon>
        <taxon>Pseudomonadati</taxon>
        <taxon>Planctomycetota</taxon>
        <taxon>Planctomycetia</taxon>
        <taxon>Pirellulales</taxon>
        <taxon>Pirellulaceae</taxon>
        <taxon>Roseimaritima</taxon>
    </lineage>
</organism>